<dbReference type="Gene3D" id="1.10.20.10">
    <property type="entry name" value="Histone, subunit A"/>
    <property type="match status" value="1"/>
</dbReference>
<sequence>MARTKQTARKSTGGKAPRKQLATKAARKSAPSAGGVKKPHRYRPGTVALREIRKYQKSTELLIRKLPFQRLVREIAQDYKTDLRFQSTAILALQEASEAYLVGLFEDTNLCAIHAKRVTIMPKDIQLARRIRGERTMGLQEKINANPTVYAVATPSRKKFDVDEALDENAADPFEPDEVFEILRHINDPEHPLTLEQLKVMSLENVHVDDANSRVKIFFTPTIPHCSMATLIGLCLRVDILITPGTHSSEAAVNKQLNDKERVAAALENAHLLTVVNKCIANTDK</sequence>
<dbReference type="GO" id="GO:0051604">
    <property type="term" value="P:protein maturation"/>
    <property type="evidence" value="ECO:0000318"/>
    <property type="project" value="GO_Central"/>
</dbReference>
<feature type="domain" description="MIP18 family-like" evidence="12">
    <location>
        <begin position="177"/>
        <end position="247"/>
    </location>
</feature>
<comment type="subcellular location">
    <subcellularLocation>
        <location evidence="2">Chromosome</location>
    </subcellularLocation>
    <subcellularLocation>
        <location evidence="1">Nucleus</location>
    </subcellularLocation>
</comment>
<dbReference type="GO" id="GO:0000786">
    <property type="term" value="C:nucleosome"/>
    <property type="evidence" value="ECO:0007669"/>
    <property type="project" value="UniProtKB-KW"/>
</dbReference>
<dbReference type="PANTHER" id="PTHR11426">
    <property type="entry name" value="HISTONE H3"/>
    <property type="match status" value="1"/>
</dbReference>
<dbReference type="InterPro" id="IPR034904">
    <property type="entry name" value="FSCA_dom_sf"/>
</dbReference>
<evidence type="ECO:0000256" key="7">
    <source>
        <dbReference type="ARBA" id="ARBA00023125"/>
    </source>
</evidence>
<evidence type="ECO:0000313" key="13">
    <source>
        <dbReference type="EnsemblProtists" id="Phyra96554"/>
    </source>
</evidence>
<evidence type="ECO:0000256" key="8">
    <source>
        <dbReference type="ARBA" id="ARBA00023242"/>
    </source>
</evidence>
<dbReference type="GO" id="GO:0030527">
    <property type="term" value="F:structural constituent of chromatin"/>
    <property type="evidence" value="ECO:0007669"/>
    <property type="project" value="InterPro"/>
</dbReference>
<keyword evidence="7" id="KW-0238">DNA-binding</keyword>
<feature type="domain" description="Core Histone H2A/H2B/H3" evidence="11">
    <location>
        <begin position="44"/>
        <end position="131"/>
    </location>
</feature>
<dbReference type="PROSITE" id="PS00322">
    <property type="entry name" value="HISTONE_H3_1"/>
    <property type="match status" value="1"/>
</dbReference>
<dbReference type="VEuPathDB" id="FungiDB:KRP23_7568"/>
<reference evidence="13" key="2">
    <citation type="submission" date="2015-06" db="UniProtKB">
        <authorList>
            <consortium name="EnsemblProtists"/>
        </authorList>
    </citation>
    <scope>IDENTIFICATION</scope>
    <source>
        <strain evidence="13">Pr102</strain>
    </source>
</reference>
<dbReference type="InterPro" id="IPR002744">
    <property type="entry name" value="MIP18-like"/>
</dbReference>
<dbReference type="STRING" id="164328.H3HDX5"/>
<dbReference type="eggNOG" id="KOG1745">
    <property type="taxonomic scope" value="Eukaryota"/>
</dbReference>
<reference evidence="14" key="1">
    <citation type="journal article" date="2006" name="Science">
        <title>Phytophthora genome sequences uncover evolutionary origins and mechanisms of pathogenesis.</title>
        <authorList>
            <person name="Tyler B.M."/>
            <person name="Tripathy S."/>
            <person name="Zhang X."/>
            <person name="Dehal P."/>
            <person name="Jiang R.H."/>
            <person name="Aerts A."/>
            <person name="Arredondo F.D."/>
            <person name="Baxter L."/>
            <person name="Bensasson D."/>
            <person name="Beynon J.L."/>
            <person name="Chapman J."/>
            <person name="Damasceno C.M."/>
            <person name="Dorrance A.E."/>
            <person name="Dou D."/>
            <person name="Dickerman A.W."/>
            <person name="Dubchak I.L."/>
            <person name="Garbelotto M."/>
            <person name="Gijzen M."/>
            <person name="Gordon S.G."/>
            <person name="Govers F."/>
            <person name="Grunwald N.J."/>
            <person name="Huang W."/>
            <person name="Ivors K.L."/>
            <person name="Jones R.W."/>
            <person name="Kamoun S."/>
            <person name="Krampis K."/>
            <person name="Lamour K.H."/>
            <person name="Lee M.K."/>
            <person name="McDonald W.H."/>
            <person name="Medina M."/>
            <person name="Meijer H.J."/>
            <person name="Nordberg E.K."/>
            <person name="Maclean D.J."/>
            <person name="Ospina-Giraldo M.D."/>
            <person name="Morris P.F."/>
            <person name="Phuntumart V."/>
            <person name="Putnam N.H."/>
            <person name="Rash S."/>
            <person name="Rose J.K."/>
            <person name="Sakihama Y."/>
            <person name="Salamov A.A."/>
            <person name="Savidor A."/>
            <person name="Scheuring C.F."/>
            <person name="Smith B.M."/>
            <person name="Sobral B.W."/>
            <person name="Terry A."/>
            <person name="Torto-Alalibo T.A."/>
            <person name="Win J."/>
            <person name="Xu Z."/>
            <person name="Zhang H."/>
            <person name="Grigoriev I.V."/>
            <person name="Rokhsar D.S."/>
            <person name="Boore J.L."/>
        </authorList>
    </citation>
    <scope>NUCLEOTIDE SEQUENCE [LARGE SCALE GENOMIC DNA]</scope>
    <source>
        <strain evidence="14">Pr102</strain>
    </source>
</reference>
<evidence type="ECO:0000259" key="12">
    <source>
        <dbReference type="Pfam" id="PF01883"/>
    </source>
</evidence>
<evidence type="ECO:0000313" key="14">
    <source>
        <dbReference type="Proteomes" id="UP000005238"/>
    </source>
</evidence>
<dbReference type="EnsemblProtists" id="Phyra96554">
    <property type="protein sequence ID" value="Phyra96554"/>
    <property type="gene ID" value="Phyra96554"/>
</dbReference>
<accession>H3HDX5</accession>
<dbReference type="HOGENOM" id="CLU_075876_0_0_1"/>
<dbReference type="FunFam" id="1.10.20.10:FF:000044">
    <property type="entry name" value="Histone H3.3"/>
    <property type="match status" value="1"/>
</dbReference>
<dbReference type="PRINTS" id="PR00622">
    <property type="entry name" value="HISTONEH3"/>
</dbReference>
<dbReference type="InterPro" id="IPR007125">
    <property type="entry name" value="H2A/H2B/H3"/>
</dbReference>
<dbReference type="GO" id="GO:0046982">
    <property type="term" value="F:protein heterodimerization activity"/>
    <property type="evidence" value="ECO:0007669"/>
    <property type="project" value="InterPro"/>
</dbReference>
<dbReference type="InterPro" id="IPR009072">
    <property type="entry name" value="Histone-fold"/>
</dbReference>
<dbReference type="GO" id="GO:0007059">
    <property type="term" value="P:chromosome segregation"/>
    <property type="evidence" value="ECO:0007669"/>
    <property type="project" value="UniProtKB-KW"/>
</dbReference>
<dbReference type="PROSITE" id="PS00959">
    <property type="entry name" value="HISTONE_H3_2"/>
    <property type="match status" value="1"/>
</dbReference>
<dbReference type="SUPFAM" id="SSF47113">
    <property type="entry name" value="Histone-fold"/>
    <property type="match status" value="1"/>
</dbReference>
<dbReference type="VEuPathDB" id="FungiDB:KRP23_7567"/>
<comment type="similarity">
    <text evidence="3">Belongs to the histone H3 family.</text>
</comment>
<dbReference type="Pfam" id="PF00125">
    <property type="entry name" value="Histone"/>
    <property type="match status" value="1"/>
</dbReference>
<feature type="region of interest" description="Disordered" evidence="10">
    <location>
        <begin position="1"/>
        <end position="42"/>
    </location>
</feature>
<keyword evidence="5" id="KW-0158">Chromosome</keyword>
<dbReference type="GO" id="GO:1990229">
    <property type="term" value="C:iron-sulfur cluster assembly complex"/>
    <property type="evidence" value="ECO:0007669"/>
    <property type="project" value="UniProtKB-ARBA"/>
</dbReference>
<name>H3HDX5_PHYRM</name>
<keyword evidence="6" id="KW-0159">Chromosome partition</keyword>
<protein>
    <recommendedName>
        <fullName evidence="15">Histone H2A/H2B/H3 domain-containing protein</fullName>
    </recommendedName>
</protein>
<dbReference type="GO" id="GO:0003677">
    <property type="term" value="F:DNA binding"/>
    <property type="evidence" value="ECO:0007669"/>
    <property type="project" value="UniProtKB-KW"/>
</dbReference>
<comment type="similarity">
    <text evidence="4">Belongs to the MIP18 family.</text>
</comment>
<dbReference type="EMBL" id="DS566081">
    <property type="status" value="NOT_ANNOTATED_CDS"/>
    <property type="molecule type" value="Genomic_DNA"/>
</dbReference>
<dbReference type="Gene3D" id="6.10.250.1280">
    <property type="match status" value="1"/>
</dbReference>
<evidence type="ECO:0008006" key="15">
    <source>
        <dbReference type="Google" id="ProtNLM"/>
    </source>
</evidence>
<keyword evidence="14" id="KW-1185">Reference proteome</keyword>
<evidence type="ECO:0000256" key="5">
    <source>
        <dbReference type="ARBA" id="ARBA00022454"/>
    </source>
</evidence>
<evidence type="ECO:0000256" key="10">
    <source>
        <dbReference type="SAM" id="MobiDB-lite"/>
    </source>
</evidence>
<dbReference type="InParanoid" id="H3HDX5"/>
<dbReference type="Proteomes" id="UP000005238">
    <property type="component" value="Unassembled WGS sequence"/>
</dbReference>
<dbReference type="GO" id="GO:0140535">
    <property type="term" value="C:intracellular protein-containing complex"/>
    <property type="evidence" value="ECO:0007669"/>
    <property type="project" value="UniProtKB-ARBA"/>
</dbReference>
<keyword evidence="8" id="KW-0539">Nucleus</keyword>
<dbReference type="Gene3D" id="3.30.300.130">
    <property type="entry name" value="Fe-S cluster assembly (FSCA)"/>
    <property type="match status" value="1"/>
</dbReference>
<proteinExistence type="inferred from homology"/>
<keyword evidence="9" id="KW-0544">Nucleosome core</keyword>
<dbReference type="GO" id="GO:0005634">
    <property type="term" value="C:nucleus"/>
    <property type="evidence" value="ECO:0007669"/>
    <property type="project" value="UniProtKB-SubCell"/>
</dbReference>
<organism evidence="13 14">
    <name type="scientific">Phytophthora ramorum</name>
    <name type="common">Sudden oak death agent</name>
    <dbReference type="NCBI Taxonomy" id="164328"/>
    <lineage>
        <taxon>Eukaryota</taxon>
        <taxon>Sar</taxon>
        <taxon>Stramenopiles</taxon>
        <taxon>Oomycota</taxon>
        <taxon>Peronosporomycetes</taxon>
        <taxon>Peronosporales</taxon>
        <taxon>Peronosporaceae</taxon>
        <taxon>Phytophthora</taxon>
    </lineage>
</organism>
<dbReference type="FunFam" id="3.30.300.130:FF:000005">
    <property type="entry name" value="Mitotic spindle-associated mmxd complex subunit"/>
    <property type="match status" value="1"/>
</dbReference>
<evidence type="ECO:0000256" key="9">
    <source>
        <dbReference type="ARBA" id="ARBA00023269"/>
    </source>
</evidence>
<dbReference type="eggNOG" id="KOG3381">
    <property type="taxonomic scope" value="Eukaryota"/>
</dbReference>
<evidence type="ECO:0000259" key="11">
    <source>
        <dbReference type="Pfam" id="PF00125"/>
    </source>
</evidence>
<dbReference type="VEuPathDB" id="FungiDB:KRP22_443"/>
<dbReference type="SUPFAM" id="SSF117916">
    <property type="entry name" value="Fe-S cluster assembly (FSCA) domain-like"/>
    <property type="match status" value="1"/>
</dbReference>
<dbReference type="SMART" id="SM00428">
    <property type="entry name" value="H3"/>
    <property type="match status" value="1"/>
</dbReference>
<dbReference type="InterPro" id="IPR000164">
    <property type="entry name" value="Histone_H3/CENP-A"/>
</dbReference>
<dbReference type="AlphaFoldDB" id="H3HDX5"/>
<evidence type="ECO:0000256" key="4">
    <source>
        <dbReference type="ARBA" id="ARBA00010381"/>
    </source>
</evidence>
<dbReference type="FunFam" id="1.10.20.10:FF:000078">
    <property type="entry name" value="Histone H3"/>
    <property type="match status" value="1"/>
</dbReference>
<evidence type="ECO:0000256" key="2">
    <source>
        <dbReference type="ARBA" id="ARBA00004286"/>
    </source>
</evidence>
<evidence type="ECO:0000256" key="3">
    <source>
        <dbReference type="ARBA" id="ARBA00010343"/>
    </source>
</evidence>
<dbReference type="Pfam" id="PF01883">
    <property type="entry name" value="FeS_assembly_P"/>
    <property type="match status" value="1"/>
</dbReference>
<dbReference type="VEuPathDB" id="FungiDB:KRP22_442"/>
<dbReference type="CDD" id="cd22911">
    <property type="entry name" value="HFD_H3"/>
    <property type="match status" value="1"/>
</dbReference>
<evidence type="ECO:0000256" key="1">
    <source>
        <dbReference type="ARBA" id="ARBA00004123"/>
    </source>
</evidence>
<evidence type="ECO:0000256" key="6">
    <source>
        <dbReference type="ARBA" id="ARBA00022829"/>
    </source>
</evidence>